<feature type="non-terminal residue" evidence="2">
    <location>
        <position position="74"/>
    </location>
</feature>
<proteinExistence type="predicted"/>
<sequence>MTHVNRHTANTKSYTVAIASSATTYSKYPGLDTNAPAGWSVRARPPSAAGCTPSSAPAPRRRRRRSRARAAAAA</sequence>
<evidence type="ECO:0000256" key="1">
    <source>
        <dbReference type="SAM" id="MobiDB-lite"/>
    </source>
</evidence>
<gene>
    <name evidence="2" type="ORF">IPOD504_LOCUS6933</name>
</gene>
<name>A0ABN8I9B6_9NEOP</name>
<evidence type="ECO:0000313" key="3">
    <source>
        <dbReference type="Proteomes" id="UP000837857"/>
    </source>
</evidence>
<organism evidence="2 3">
    <name type="scientific">Iphiclides podalirius</name>
    <name type="common">scarce swallowtail</name>
    <dbReference type="NCBI Taxonomy" id="110791"/>
    <lineage>
        <taxon>Eukaryota</taxon>
        <taxon>Metazoa</taxon>
        <taxon>Ecdysozoa</taxon>
        <taxon>Arthropoda</taxon>
        <taxon>Hexapoda</taxon>
        <taxon>Insecta</taxon>
        <taxon>Pterygota</taxon>
        <taxon>Neoptera</taxon>
        <taxon>Endopterygota</taxon>
        <taxon>Lepidoptera</taxon>
        <taxon>Glossata</taxon>
        <taxon>Ditrysia</taxon>
        <taxon>Papilionoidea</taxon>
        <taxon>Papilionidae</taxon>
        <taxon>Papilioninae</taxon>
        <taxon>Iphiclides</taxon>
    </lineage>
</organism>
<accession>A0ABN8I9B6</accession>
<evidence type="ECO:0000313" key="2">
    <source>
        <dbReference type="EMBL" id="CAH2049574.1"/>
    </source>
</evidence>
<dbReference type="EMBL" id="OW152831">
    <property type="protein sequence ID" value="CAH2049574.1"/>
    <property type="molecule type" value="Genomic_DNA"/>
</dbReference>
<dbReference type="Proteomes" id="UP000837857">
    <property type="component" value="Chromosome 19"/>
</dbReference>
<feature type="compositionally biased region" description="Basic residues" evidence="1">
    <location>
        <begin position="59"/>
        <end position="68"/>
    </location>
</feature>
<protein>
    <submittedName>
        <fullName evidence="2">Uncharacterized protein</fullName>
    </submittedName>
</protein>
<keyword evidence="3" id="KW-1185">Reference proteome</keyword>
<reference evidence="2" key="1">
    <citation type="submission" date="2022-03" db="EMBL/GenBank/DDBJ databases">
        <authorList>
            <person name="Martin H S."/>
        </authorList>
    </citation>
    <scope>NUCLEOTIDE SEQUENCE</scope>
</reference>
<feature type="region of interest" description="Disordered" evidence="1">
    <location>
        <begin position="25"/>
        <end position="74"/>
    </location>
</feature>